<feature type="signal peptide" evidence="1">
    <location>
        <begin position="1"/>
        <end position="21"/>
    </location>
</feature>
<comment type="caution">
    <text evidence="2">The sequence shown here is derived from an EMBL/GenBank/DDBJ whole genome shotgun (WGS) entry which is preliminary data.</text>
</comment>
<feature type="chain" id="PRO_5044172814" evidence="1">
    <location>
        <begin position="22"/>
        <end position="107"/>
    </location>
</feature>
<accession>A0AB34LCX8</accession>
<dbReference type="Gene3D" id="2.60.40.1120">
    <property type="entry name" value="Carboxypeptidase-like, regulatory domain"/>
    <property type="match status" value="1"/>
</dbReference>
<feature type="non-terminal residue" evidence="2">
    <location>
        <position position="107"/>
    </location>
</feature>
<proteinExistence type="predicted"/>
<dbReference type="EMBL" id="JNHK01000005">
    <property type="protein sequence ID" value="KDS41943.1"/>
    <property type="molecule type" value="Genomic_DNA"/>
</dbReference>
<dbReference type="AlphaFoldDB" id="A0AB34LCX8"/>
<dbReference type="FunFam" id="2.60.40.1120:FF:000003">
    <property type="entry name" value="Outer membrane protein Omp121"/>
    <property type="match status" value="1"/>
</dbReference>
<evidence type="ECO:0000313" key="4">
    <source>
        <dbReference type="Proteomes" id="UP000027850"/>
    </source>
</evidence>
<evidence type="ECO:0000313" key="2">
    <source>
        <dbReference type="EMBL" id="KDS41169.1"/>
    </source>
</evidence>
<gene>
    <name evidence="3" type="ORF">M091_3339</name>
    <name evidence="2" type="ORF">M091_3602</name>
</gene>
<dbReference type="InterPro" id="IPR008969">
    <property type="entry name" value="CarboxyPept-like_regulatory"/>
</dbReference>
<dbReference type="EMBL" id="JNHK01000016">
    <property type="protein sequence ID" value="KDS41169.1"/>
    <property type="molecule type" value="Genomic_DNA"/>
</dbReference>
<protein>
    <submittedName>
        <fullName evidence="2">Cna B-type domain protein</fullName>
    </submittedName>
</protein>
<sequence>MKKKLTSVLLFLAMSVGVVSAQTSKVTGKVVGEDGEPVIGASIIVKGTTVGTVTDFDGNFTLDVPSDGKQLVISYIGMKSKEVVVSPNVNVTLMSDTQNLDEVVVTA</sequence>
<dbReference type="SUPFAM" id="SSF49464">
    <property type="entry name" value="Carboxypeptidase regulatory domain-like"/>
    <property type="match status" value="1"/>
</dbReference>
<reference evidence="2 4" key="1">
    <citation type="submission" date="2014-04" db="EMBL/GenBank/DDBJ databases">
        <authorList>
            <person name="Sears C."/>
            <person name="Carroll K."/>
            <person name="Sack B.R."/>
            <person name="Qadri F."/>
            <person name="Myers L.L."/>
            <person name="Chung G.-T."/>
            <person name="Escheverria P."/>
            <person name="Fraser C.M."/>
            <person name="Sadzewicz L."/>
            <person name="Shefchek K.A."/>
            <person name="Tallon L."/>
            <person name="Das S.P."/>
            <person name="Daugherty S."/>
            <person name="Mongodin E.F."/>
        </authorList>
    </citation>
    <scope>NUCLEOTIDE SEQUENCE [LARGE SCALE GENOMIC DNA]</scope>
    <source>
        <strain evidence="2 4">3776 D15 i</strain>
    </source>
</reference>
<evidence type="ECO:0000313" key="3">
    <source>
        <dbReference type="EMBL" id="KDS41943.1"/>
    </source>
</evidence>
<dbReference type="RefSeq" id="WP_036651849.1">
    <property type="nucleotide sequence ID" value="NZ_JNHK01000005.1"/>
</dbReference>
<keyword evidence="1" id="KW-0732">Signal</keyword>
<name>A0AB34LCX8_PARDI</name>
<evidence type="ECO:0000256" key="1">
    <source>
        <dbReference type="SAM" id="SignalP"/>
    </source>
</evidence>
<organism evidence="2 4">
    <name type="scientific">Parabacteroides distasonis str. 3776 D15 i</name>
    <dbReference type="NCBI Taxonomy" id="1339342"/>
    <lineage>
        <taxon>Bacteria</taxon>
        <taxon>Pseudomonadati</taxon>
        <taxon>Bacteroidota</taxon>
        <taxon>Bacteroidia</taxon>
        <taxon>Bacteroidales</taxon>
        <taxon>Tannerellaceae</taxon>
        <taxon>Parabacteroides</taxon>
    </lineage>
</organism>
<dbReference type="Pfam" id="PF13715">
    <property type="entry name" value="CarbopepD_reg_2"/>
    <property type="match status" value="1"/>
</dbReference>
<dbReference type="Proteomes" id="UP000027850">
    <property type="component" value="Unassembled WGS sequence"/>
</dbReference>